<dbReference type="GO" id="GO:0004519">
    <property type="term" value="F:endonuclease activity"/>
    <property type="evidence" value="ECO:0007669"/>
    <property type="project" value="UniProtKB-KW"/>
</dbReference>
<evidence type="ECO:0000313" key="2">
    <source>
        <dbReference type="Proteomes" id="UP001500622"/>
    </source>
</evidence>
<keyword evidence="1" id="KW-0378">Hydrolase</keyword>
<keyword evidence="2" id="KW-1185">Reference proteome</keyword>
<organism evidence="1 2">
    <name type="scientific">Georgenia halophila</name>
    <dbReference type="NCBI Taxonomy" id="620889"/>
    <lineage>
        <taxon>Bacteria</taxon>
        <taxon>Bacillati</taxon>
        <taxon>Actinomycetota</taxon>
        <taxon>Actinomycetes</taxon>
        <taxon>Micrococcales</taxon>
        <taxon>Bogoriellaceae</taxon>
        <taxon>Georgenia</taxon>
    </lineage>
</organism>
<sequence length="213" mass="23203">MTQRRTVEVLLDRHGKTYAEQAEVKLRDTPSPLYRLLVLSLLLSARISAEIAVAAARELSTAGFRTPRRMADATWQQRVDALGRGGYRRYDERTATMLGDGADLLLERYGGDLRRLRDEAGSTRKIHSALQAFPGIGPVGASIFCREVQGVWPSLAPFLDDKVLDGAEKVGLPTSPSRLAHLVEAGELPRLTAGLVRAALDGDVVRDVKESAG</sequence>
<keyword evidence="1" id="KW-0540">Nuclease</keyword>
<dbReference type="RefSeq" id="WP_345217225.1">
    <property type="nucleotide sequence ID" value="NZ_BAABGN010000012.1"/>
</dbReference>
<dbReference type="InterPro" id="IPR011257">
    <property type="entry name" value="DNA_glycosylase"/>
</dbReference>
<dbReference type="Proteomes" id="UP001500622">
    <property type="component" value="Unassembled WGS sequence"/>
</dbReference>
<proteinExistence type="predicted"/>
<dbReference type="EMBL" id="BAABGN010000012">
    <property type="protein sequence ID" value="GAA4429339.1"/>
    <property type="molecule type" value="Genomic_DNA"/>
</dbReference>
<name>A0ABP8LI45_9MICO</name>
<dbReference type="SUPFAM" id="SSF48150">
    <property type="entry name" value="DNA-glycosylase"/>
    <property type="match status" value="1"/>
</dbReference>
<reference evidence="2" key="1">
    <citation type="journal article" date="2019" name="Int. J. Syst. Evol. Microbiol.">
        <title>The Global Catalogue of Microorganisms (GCM) 10K type strain sequencing project: providing services to taxonomists for standard genome sequencing and annotation.</title>
        <authorList>
            <consortium name="The Broad Institute Genomics Platform"/>
            <consortium name="The Broad Institute Genome Sequencing Center for Infectious Disease"/>
            <person name="Wu L."/>
            <person name="Ma J."/>
        </authorList>
    </citation>
    <scope>NUCLEOTIDE SEQUENCE [LARGE SCALE GENOMIC DNA]</scope>
    <source>
        <strain evidence="2">JCM 17810</strain>
    </source>
</reference>
<gene>
    <name evidence="1" type="ORF">GCM10023169_31580</name>
</gene>
<dbReference type="Gene3D" id="1.10.340.30">
    <property type="entry name" value="Hypothetical protein, domain 2"/>
    <property type="match status" value="1"/>
</dbReference>
<protein>
    <submittedName>
        <fullName evidence="1">Endonuclease</fullName>
    </submittedName>
</protein>
<evidence type="ECO:0000313" key="1">
    <source>
        <dbReference type="EMBL" id="GAA4429339.1"/>
    </source>
</evidence>
<accession>A0ABP8LI45</accession>
<comment type="caution">
    <text evidence="1">The sequence shown here is derived from an EMBL/GenBank/DDBJ whole genome shotgun (WGS) entry which is preliminary data.</text>
</comment>
<keyword evidence="1" id="KW-0255">Endonuclease</keyword>